<name>A0A4U7BQX7_9BACT</name>
<protein>
    <submittedName>
        <fullName evidence="3">DNA-binding protein</fullName>
    </submittedName>
</protein>
<dbReference type="AlphaFoldDB" id="A0A4U7BQX7"/>
<dbReference type="Pfam" id="PF08348">
    <property type="entry name" value="PAS_6"/>
    <property type="match status" value="1"/>
</dbReference>
<dbReference type="Proteomes" id="UP000308838">
    <property type="component" value="Unassembled WGS sequence"/>
</dbReference>
<dbReference type="InterPro" id="IPR013559">
    <property type="entry name" value="YheO"/>
</dbReference>
<dbReference type="PANTHER" id="PTHR35568:SF1">
    <property type="entry name" value="TRANSCRIPTIONAL REGULATOR DAUR"/>
    <property type="match status" value="1"/>
</dbReference>
<dbReference type="RefSeq" id="WP_137620858.1">
    <property type="nucleotide sequence ID" value="NZ_NXLZ01000009.1"/>
</dbReference>
<feature type="domain" description="YheO-like" evidence="1">
    <location>
        <begin position="8"/>
        <end position="116"/>
    </location>
</feature>
<gene>
    <name evidence="3" type="ORF">CQA69_05835</name>
</gene>
<dbReference type="PANTHER" id="PTHR35568">
    <property type="entry name" value="TRANSCRIPTIONAL REGULATOR DAUR"/>
    <property type="match status" value="1"/>
</dbReference>
<feature type="domain" description="Transcriptional regulator DauR-like HTH" evidence="2">
    <location>
        <begin position="171"/>
        <end position="218"/>
    </location>
</feature>
<evidence type="ECO:0000259" key="2">
    <source>
        <dbReference type="Pfam" id="PF13309"/>
    </source>
</evidence>
<accession>A0A4U7BQX7</accession>
<evidence type="ECO:0000313" key="4">
    <source>
        <dbReference type="Proteomes" id="UP000308838"/>
    </source>
</evidence>
<keyword evidence="4" id="KW-1185">Reference proteome</keyword>
<dbReference type="Pfam" id="PF13309">
    <property type="entry name" value="HTH_22"/>
    <property type="match status" value="1"/>
</dbReference>
<comment type="caution">
    <text evidence="3">The sequence shown here is derived from an EMBL/GenBank/DDBJ whole genome shotgun (WGS) entry which is preliminary data.</text>
</comment>
<sequence>MDEKQKEQFIKLTKFLGQVLGKQYEVVFHVIDKKGAYIAAISNNHISGRTLESPLSAFASELIQKKAYLKKDFLHDYKALIGKNKLVRGSTFFIKNSNKLVGILCINHDTSAMRDVICKIIDIEKLEDMSEFLNQEKDNNLEINDLGNVETLSRSIEEILAQNIDMNYLNSNYQLSITQKEEIAKTLYEKGIFNIKGAVSIVAKFLKISEPSVYRYLKKFKK</sequence>
<dbReference type="EMBL" id="NXLZ01000009">
    <property type="protein sequence ID" value="TKX30577.1"/>
    <property type="molecule type" value="Genomic_DNA"/>
</dbReference>
<proteinExistence type="predicted"/>
<keyword evidence="3" id="KW-0238">DNA-binding</keyword>
<dbReference type="GO" id="GO:0003677">
    <property type="term" value="F:DNA binding"/>
    <property type="evidence" value="ECO:0007669"/>
    <property type="project" value="UniProtKB-KW"/>
</dbReference>
<organism evidence="3 4">
    <name type="scientific">Campylobacter estrildidarum</name>
    <dbReference type="NCBI Taxonomy" id="2510189"/>
    <lineage>
        <taxon>Bacteria</taxon>
        <taxon>Pseudomonadati</taxon>
        <taxon>Campylobacterota</taxon>
        <taxon>Epsilonproteobacteria</taxon>
        <taxon>Campylobacterales</taxon>
        <taxon>Campylobacteraceae</taxon>
        <taxon>Campylobacter</taxon>
    </lineage>
</organism>
<reference evidence="3 4" key="1">
    <citation type="submission" date="2018-05" db="EMBL/GenBank/DDBJ databases">
        <title>Novel Campyloabacter and Helicobacter Species and Strains.</title>
        <authorList>
            <person name="Mannion A.J."/>
            <person name="Shen Z."/>
            <person name="Fox J.G."/>
        </authorList>
    </citation>
    <scope>NUCLEOTIDE SEQUENCE [LARGE SCALE GENOMIC DNA]</scope>
    <source>
        <strain evidence="4">MIT17-664</strain>
    </source>
</reference>
<evidence type="ECO:0000259" key="1">
    <source>
        <dbReference type="Pfam" id="PF08348"/>
    </source>
</evidence>
<dbReference type="InterPro" id="IPR039446">
    <property type="entry name" value="DauR-like"/>
</dbReference>
<evidence type="ECO:0000313" key="3">
    <source>
        <dbReference type="EMBL" id="TKX30577.1"/>
    </source>
</evidence>
<dbReference type="InterPro" id="IPR039445">
    <property type="entry name" value="DauR-like_HTH"/>
</dbReference>
<dbReference type="OrthoDB" id="9796595at2"/>